<accession>A0ABT0TP55</accession>
<gene>
    <name evidence="2" type="ORF">NAT50_07860</name>
</gene>
<feature type="transmembrane region" description="Helical" evidence="1">
    <location>
        <begin position="130"/>
        <end position="149"/>
    </location>
</feature>
<feature type="transmembrane region" description="Helical" evidence="1">
    <location>
        <begin position="155"/>
        <end position="173"/>
    </location>
</feature>
<evidence type="ECO:0000313" key="2">
    <source>
        <dbReference type="EMBL" id="MCL9809273.1"/>
    </source>
</evidence>
<keyword evidence="1" id="KW-0812">Transmembrane</keyword>
<keyword evidence="1" id="KW-1133">Transmembrane helix</keyword>
<dbReference type="Proteomes" id="UP001317191">
    <property type="component" value="Unassembled WGS sequence"/>
</dbReference>
<organism evidence="2 3">
    <name type="scientific">Flavobacterium luminosum</name>
    <dbReference type="NCBI Taxonomy" id="2949086"/>
    <lineage>
        <taxon>Bacteria</taxon>
        <taxon>Pseudomonadati</taxon>
        <taxon>Bacteroidota</taxon>
        <taxon>Flavobacteriia</taxon>
        <taxon>Flavobacteriales</taxon>
        <taxon>Flavobacteriaceae</taxon>
        <taxon>Flavobacterium</taxon>
    </lineage>
</organism>
<reference evidence="2 3" key="1">
    <citation type="submission" date="2022-05" db="EMBL/GenBank/DDBJ databases">
        <title>Flavobacterium sp., isolated from activated sludge.</title>
        <authorList>
            <person name="Ran Q."/>
        </authorList>
    </citation>
    <scope>NUCLEOTIDE SEQUENCE [LARGE SCALE GENOMIC DNA]</scope>
    <source>
        <strain evidence="2 3">HXWNR70</strain>
    </source>
</reference>
<feature type="transmembrane region" description="Helical" evidence="1">
    <location>
        <begin position="39"/>
        <end position="61"/>
    </location>
</feature>
<comment type="caution">
    <text evidence="2">The sequence shown here is derived from an EMBL/GenBank/DDBJ whole genome shotgun (WGS) entry which is preliminary data.</text>
</comment>
<name>A0ABT0TP55_9FLAO</name>
<dbReference type="EMBL" id="JAMLJM010000005">
    <property type="protein sequence ID" value="MCL9809273.1"/>
    <property type="molecule type" value="Genomic_DNA"/>
</dbReference>
<feature type="transmembrane region" description="Helical" evidence="1">
    <location>
        <begin position="104"/>
        <end position="123"/>
    </location>
</feature>
<evidence type="ECO:0000313" key="3">
    <source>
        <dbReference type="Proteomes" id="UP001317191"/>
    </source>
</evidence>
<evidence type="ECO:0000256" key="1">
    <source>
        <dbReference type="SAM" id="Phobius"/>
    </source>
</evidence>
<dbReference type="RefSeq" id="WP_250592684.1">
    <property type="nucleotide sequence ID" value="NZ_JAMLJM010000005.1"/>
</dbReference>
<protein>
    <recommendedName>
        <fullName evidence="4">Phosphatase PAP2 family protein</fullName>
    </recommendedName>
</protein>
<feature type="transmembrane region" description="Helical" evidence="1">
    <location>
        <begin position="81"/>
        <end position="98"/>
    </location>
</feature>
<evidence type="ECO:0008006" key="4">
    <source>
        <dbReference type="Google" id="ProtNLM"/>
    </source>
</evidence>
<keyword evidence="1" id="KW-0472">Membrane</keyword>
<keyword evidence="3" id="KW-1185">Reference proteome</keyword>
<feature type="transmembrane region" description="Helical" evidence="1">
    <location>
        <begin position="180"/>
        <end position="200"/>
    </location>
</feature>
<proteinExistence type="predicted"/>
<feature type="transmembrane region" description="Helical" evidence="1">
    <location>
        <begin position="7"/>
        <end position="27"/>
    </location>
</feature>
<sequence length="201" mass="23154">MKKILPFFSYAFHPIFISVMAALFYFISTPNYYEYERIYLYIIQILIVTVFIPIACFYLLVTLNKIDSIMVTKVEQRKIPLFLQALLLTSLTYKSITLDLLPELYYFYLGSIVSTFLALVLALFQKKASLHMLGIASLTVFCFACSIHFQYKIPLLMAALLLINGLVATSRLYMKAHTPIELYLGYIIGALPQLLFLVLWL</sequence>